<dbReference type="EMBL" id="CATQJA010002484">
    <property type="protein sequence ID" value="CAJ0570820.1"/>
    <property type="molecule type" value="Genomic_DNA"/>
</dbReference>
<evidence type="ECO:0000313" key="1">
    <source>
        <dbReference type="EMBL" id="CAJ0570820.1"/>
    </source>
</evidence>
<dbReference type="AlphaFoldDB" id="A0AA36FXI3"/>
<organism evidence="1 2">
    <name type="scientific">Mesorhabditis spiculigera</name>
    <dbReference type="NCBI Taxonomy" id="96644"/>
    <lineage>
        <taxon>Eukaryota</taxon>
        <taxon>Metazoa</taxon>
        <taxon>Ecdysozoa</taxon>
        <taxon>Nematoda</taxon>
        <taxon>Chromadorea</taxon>
        <taxon>Rhabditida</taxon>
        <taxon>Rhabditina</taxon>
        <taxon>Rhabditomorpha</taxon>
        <taxon>Rhabditoidea</taxon>
        <taxon>Rhabditidae</taxon>
        <taxon>Mesorhabditinae</taxon>
        <taxon>Mesorhabditis</taxon>
    </lineage>
</organism>
<keyword evidence="2" id="KW-1185">Reference proteome</keyword>
<reference evidence="1" key="1">
    <citation type="submission" date="2023-06" db="EMBL/GenBank/DDBJ databases">
        <authorList>
            <person name="Delattre M."/>
        </authorList>
    </citation>
    <scope>NUCLEOTIDE SEQUENCE</scope>
    <source>
        <strain evidence="1">AF72</strain>
    </source>
</reference>
<evidence type="ECO:0000313" key="2">
    <source>
        <dbReference type="Proteomes" id="UP001177023"/>
    </source>
</evidence>
<name>A0AA36FXI3_9BILA</name>
<gene>
    <name evidence="1" type="ORF">MSPICULIGERA_LOCUS9254</name>
</gene>
<sequence length="265" mass="30876">MPRRMNVIAVQGGARRIEDEDGGNQLLMHDAYVGIGDSAEWFIRAHYHGHIYLQRRFTKTISISRVPFSRFLRHIPDSYFSTRFLWFQAIDDPEARLDPTLVRCSECRMRYGTEIPWSCGVCNEMWSAWYEDGWHSGKKPNIVFCDKQTSTPTYSYQFAEIAFCPARVQQSGVFHEVCNSYGNDDEDLDLFIRSFKKRLQSLHNGHLELLDEGDADLEILNRFVADGLKVANRLPEYFGKESPCQRRHFKIAVYGKKLDETNRLM</sequence>
<protein>
    <submittedName>
        <fullName evidence="1">Uncharacterized protein</fullName>
    </submittedName>
</protein>
<accession>A0AA36FXI3</accession>
<proteinExistence type="predicted"/>
<comment type="caution">
    <text evidence="1">The sequence shown here is derived from an EMBL/GenBank/DDBJ whole genome shotgun (WGS) entry which is preliminary data.</text>
</comment>
<dbReference type="Proteomes" id="UP001177023">
    <property type="component" value="Unassembled WGS sequence"/>
</dbReference>
<feature type="non-terminal residue" evidence="1">
    <location>
        <position position="265"/>
    </location>
</feature>